<dbReference type="STRING" id="1144300.PS3_12671"/>
<dbReference type="PATRIC" id="fig|1144300.3.peg.1889"/>
<proteinExistence type="inferred from homology"/>
<keyword evidence="3" id="KW-0479">Metal-binding</keyword>
<dbReference type="RefSeq" id="WP_007122843.1">
    <property type="nucleotide sequence ID" value="NZ_AICN01000080.1"/>
</dbReference>
<dbReference type="GO" id="GO:0006508">
    <property type="term" value="P:proteolysis"/>
    <property type="evidence" value="ECO:0007669"/>
    <property type="project" value="UniProtKB-KW"/>
</dbReference>
<dbReference type="OrthoDB" id="9804482at2"/>
<dbReference type="PROSITE" id="PS50249">
    <property type="entry name" value="MPN"/>
    <property type="match status" value="1"/>
</dbReference>
<evidence type="ECO:0000256" key="5">
    <source>
        <dbReference type="ARBA" id="ARBA00022833"/>
    </source>
</evidence>
<dbReference type="GO" id="GO:0046872">
    <property type="term" value="F:metal ion binding"/>
    <property type="evidence" value="ECO:0007669"/>
    <property type="project" value="UniProtKB-KW"/>
</dbReference>
<dbReference type="PROSITE" id="PS01302">
    <property type="entry name" value="UPF0758"/>
    <property type="match status" value="1"/>
</dbReference>
<evidence type="ECO:0000259" key="7">
    <source>
        <dbReference type="PROSITE" id="PS50249"/>
    </source>
</evidence>
<dbReference type="Pfam" id="PF04002">
    <property type="entry name" value="RadC"/>
    <property type="match status" value="1"/>
</dbReference>
<dbReference type="PANTHER" id="PTHR30471:SF3">
    <property type="entry name" value="UPF0758 PROTEIN YEES-RELATED"/>
    <property type="match status" value="1"/>
</dbReference>
<organism evidence="8 9">
    <name type="scientific">Limosilactobacillus gastricus PS3</name>
    <dbReference type="NCBI Taxonomy" id="1144300"/>
    <lineage>
        <taxon>Bacteria</taxon>
        <taxon>Bacillati</taxon>
        <taxon>Bacillota</taxon>
        <taxon>Bacilli</taxon>
        <taxon>Lactobacillales</taxon>
        <taxon>Lactobacillaceae</taxon>
        <taxon>Limosilactobacillus</taxon>
    </lineage>
</organism>
<dbReference type="GO" id="GO:0008237">
    <property type="term" value="F:metallopeptidase activity"/>
    <property type="evidence" value="ECO:0007669"/>
    <property type="project" value="UniProtKB-KW"/>
</dbReference>
<reference evidence="8 9" key="1">
    <citation type="journal article" date="2013" name="Genome Announc.">
        <title>Genome Sequence of Lactobacillus gastricus PS3, a Strain Isolated from Human Milk.</title>
        <authorList>
            <person name="Martin V."/>
            <person name="Cardenas N."/>
            <person name="Jimenez E."/>
            <person name="Maldonado A."/>
            <person name="Rodriguez J.M."/>
            <person name="Fernandez L."/>
        </authorList>
    </citation>
    <scope>NUCLEOTIDE SEQUENCE [LARGE SCALE GENOMIC DNA]</scope>
    <source>
        <strain evidence="8 9">PS3</strain>
    </source>
</reference>
<keyword evidence="4" id="KW-0378">Hydrolase</keyword>
<keyword evidence="2" id="KW-0645">Protease</keyword>
<evidence type="ECO:0000256" key="4">
    <source>
        <dbReference type="ARBA" id="ARBA00022801"/>
    </source>
</evidence>
<evidence type="ECO:0000256" key="1">
    <source>
        <dbReference type="ARBA" id="ARBA00010243"/>
    </source>
</evidence>
<accession>H4GLB1</accession>
<sequence>MRTYLSTNNFEELVQMMLPDRRLAQRFIATFGSFQELHHAQREQMQSLIDYDPVNFRSVIAAIQIGQQALTRPQPMTGQLNSSYELGQQLIHELAGEDQEQVMIIGVDVHSVVIDRQVLFKGGSHECQIYMDQVFRYLIQIGAHGLIFAHNHPSGLVEPSPEDRQFFKQLQASCRLMNIRLVDCMIVGRNDYFSWQEKLA</sequence>
<gene>
    <name evidence="8" type="ORF">PS3_12671</name>
</gene>
<dbReference type="AlphaFoldDB" id="H4GLB1"/>
<dbReference type="CDD" id="cd08071">
    <property type="entry name" value="MPN_DUF2466"/>
    <property type="match status" value="1"/>
</dbReference>
<evidence type="ECO:0000313" key="8">
    <source>
        <dbReference type="EMBL" id="EHS84610.1"/>
    </source>
</evidence>
<comment type="similarity">
    <text evidence="1">Belongs to the UPF0758 family.</text>
</comment>
<dbReference type="Gene3D" id="3.40.140.10">
    <property type="entry name" value="Cytidine Deaminase, domain 2"/>
    <property type="match status" value="1"/>
</dbReference>
<comment type="caution">
    <text evidence="8">The sequence shown here is derived from an EMBL/GenBank/DDBJ whole genome shotgun (WGS) entry which is preliminary data.</text>
</comment>
<evidence type="ECO:0000313" key="9">
    <source>
        <dbReference type="Proteomes" id="UP000004567"/>
    </source>
</evidence>
<dbReference type="InterPro" id="IPR025657">
    <property type="entry name" value="RadC_JAB"/>
</dbReference>
<dbReference type="SUPFAM" id="SSF102712">
    <property type="entry name" value="JAB1/MPN domain"/>
    <property type="match status" value="1"/>
</dbReference>
<dbReference type="EMBL" id="AICN01000080">
    <property type="protein sequence ID" value="EHS84610.1"/>
    <property type="molecule type" value="Genomic_DNA"/>
</dbReference>
<evidence type="ECO:0000256" key="3">
    <source>
        <dbReference type="ARBA" id="ARBA00022723"/>
    </source>
</evidence>
<dbReference type="PANTHER" id="PTHR30471">
    <property type="entry name" value="DNA REPAIR PROTEIN RADC"/>
    <property type="match status" value="1"/>
</dbReference>
<evidence type="ECO:0000256" key="6">
    <source>
        <dbReference type="ARBA" id="ARBA00023049"/>
    </source>
</evidence>
<dbReference type="InterPro" id="IPR001405">
    <property type="entry name" value="UPF0758"/>
</dbReference>
<dbReference type="InterPro" id="IPR020891">
    <property type="entry name" value="UPF0758_CS"/>
</dbReference>
<feature type="domain" description="MPN" evidence="7">
    <location>
        <begin position="79"/>
        <end position="200"/>
    </location>
</feature>
<dbReference type="Proteomes" id="UP000004567">
    <property type="component" value="Unassembled WGS sequence"/>
</dbReference>
<keyword evidence="6" id="KW-0482">Metalloprotease</keyword>
<dbReference type="InterPro" id="IPR037518">
    <property type="entry name" value="MPN"/>
</dbReference>
<name>H4GLB1_9LACO</name>
<evidence type="ECO:0000256" key="2">
    <source>
        <dbReference type="ARBA" id="ARBA00022670"/>
    </source>
</evidence>
<keyword evidence="5" id="KW-0862">Zinc</keyword>
<protein>
    <submittedName>
        <fullName evidence="8">DNA repair protein RadC</fullName>
    </submittedName>
</protein>